<reference evidence="1" key="2">
    <citation type="journal article" date="2015" name="Data Brief">
        <title>Shoot transcriptome of the giant reed, Arundo donax.</title>
        <authorList>
            <person name="Barrero R.A."/>
            <person name="Guerrero F.D."/>
            <person name="Moolhuijzen P."/>
            <person name="Goolsby J.A."/>
            <person name="Tidwell J."/>
            <person name="Bellgard S.E."/>
            <person name="Bellgard M.I."/>
        </authorList>
    </citation>
    <scope>NUCLEOTIDE SEQUENCE</scope>
    <source>
        <tissue evidence="1">Shoot tissue taken approximately 20 cm above the soil surface</tissue>
    </source>
</reference>
<proteinExistence type="predicted"/>
<accession>A0A0A9FXV4</accession>
<organism evidence="1">
    <name type="scientific">Arundo donax</name>
    <name type="common">Giant reed</name>
    <name type="synonym">Donax arundinaceus</name>
    <dbReference type="NCBI Taxonomy" id="35708"/>
    <lineage>
        <taxon>Eukaryota</taxon>
        <taxon>Viridiplantae</taxon>
        <taxon>Streptophyta</taxon>
        <taxon>Embryophyta</taxon>
        <taxon>Tracheophyta</taxon>
        <taxon>Spermatophyta</taxon>
        <taxon>Magnoliopsida</taxon>
        <taxon>Liliopsida</taxon>
        <taxon>Poales</taxon>
        <taxon>Poaceae</taxon>
        <taxon>PACMAD clade</taxon>
        <taxon>Arundinoideae</taxon>
        <taxon>Arundineae</taxon>
        <taxon>Arundo</taxon>
    </lineage>
</organism>
<evidence type="ECO:0000313" key="1">
    <source>
        <dbReference type="EMBL" id="JAE16059.1"/>
    </source>
</evidence>
<name>A0A0A9FXV4_ARUDO</name>
<protein>
    <submittedName>
        <fullName evidence="1">Uncharacterized protein</fullName>
    </submittedName>
</protein>
<dbReference type="EMBL" id="GBRH01181837">
    <property type="protein sequence ID" value="JAE16059.1"/>
    <property type="molecule type" value="Transcribed_RNA"/>
</dbReference>
<reference evidence="1" key="1">
    <citation type="submission" date="2014-09" db="EMBL/GenBank/DDBJ databases">
        <authorList>
            <person name="Magalhaes I.L.F."/>
            <person name="Oliveira U."/>
            <person name="Santos F.R."/>
            <person name="Vidigal T.H.D.A."/>
            <person name="Brescovit A.D."/>
            <person name="Santos A.J."/>
        </authorList>
    </citation>
    <scope>NUCLEOTIDE SEQUENCE</scope>
    <source>
        <tissue evidence="1">Shoot tissue taken approximately 20 cm above the soil surface</tissue>
    </source>
</reference>
<sequence>MVNFQKRHLVRQFAIIQYPSCRSKGYLCWH</sequence>
<dbReference type="AlphaFoldDB" id="A0A0A9FXV4"/>